<feature type="region of interest" description="Disordered" evidence="8">
    <location>
        <begin position="303"/>
        <end position="323"/>
    </location>
</feature>
<dbReference type="InterPro" id="IPR017970">
    <property type="entry name" value="Homeobox_CS"/>
</dbReference>
<proteinExistence type="predicted"/>
<keyword evidence="4 6" id="KW-0371">Homeobox</keyword>
<dbReference type="InterPro" id="IPR001356">
    <property type="entry name" value="HD"/>
</dbReference>
<feature type="compositionally biased region" description="Polar residues" evidence="8">
    <location>
        <begin position="310"/>
        <end position="322"/>
    </location>
</feature>
<dbReference type="GO" id="GO:0000981">
    <property type="term" value="F:DNA-binding transcription factor activity, RNA polymerase II-specific"/>
    <property type="evidence" value="ECO:0007669"/>
    <property type="project" value="InterPro"/>
</dbReference>
<sequence>MKFAPDRFAPFPPTVPLRCCKTNTDEFFLAIPLGTFGNCEKTLQRQALTYYELDAINRGISARAAVARRRRYGRSGCPVEARVPPLRTPRRALGETSALARRSDGRRAPRSHSIKGESRQPTMSPTPPTPSSASAAVAAAVSTSAGSSPVPEIAKYGFASTPAGHGPFTASFAGPFSGYTYPFTDPSAMTNPYYAPSASTASLQQQSWPYMGASAADPLGMHRFTNAASLSGGSSRRKRRVLFNQSQVNHLLLSYKKKKYLTPGEREKLAQETGLTSNQVKIWFQNHRYKCKREGKEFVEGCSDAMSPSDGGNKSRSSSPATTELCADVNPVVQVKSEEQNSPTLGGFGVYGGEKDHCVGEGVYNSVWLGFGSLRMIL</sequence>
<evidence type="ECO:0000259" key="9">
    <source>
        <dbReference type="PROSITE" id="PS50071"/>
    </source>
</evidence>
<comment type="subcellular location">
    <subcellularLocation>
        <location evidence="1 6 7">Nucleus</location>
    </subcellularLocation>
</comment>
<feature type="region of interest" description="Disordered" evidence="8">
    <location>
        <begin position="73"/>
        <end position="137"/>
    </location>
</feature>
<feature type="domain" description="Homeobox" evidence="9">
    <location>
        <begin position="234"/>
        <end position="294"/>
    </location>
</feature>
<evidence type="ECO:0000256" key="1">
    <source>
        <dbReference type="ARBA" id="ARBA00004123"/>
    </source>
</evidence>
<evidence type="ECO:0000256" key="7">
    <source>
        <dbReference type="RuleBase" id="RU000682"/>
    </source>
</evidence>
<evidence type="ECO:0000256" key="4">
    <source>
        <dbReference type="ARBA" id="ARBA00023155"/>
    </source>
</evidence>
<evidence type="ECO:0000256" key="6">
    <source>
        <dbReference type="PROSITE-ProRule" id="PRU00108"/>
    </source>
</evidence>
<dbReference type="GO" id="GO:0000978">
    <property type="term" value="F:RNA polymerase II cis-regulatory region sequence-specific DNA binding"/>
    <property type="evidence" value="ECO:0007669"/>
    <property type="project" value="TreeGrafter"/>
</dbReference>
<dbReference type="Proteomes" id="UP000095287">
    <property type="component" value="Unplaced"/>
</dbReference>
<accession>A0A1I8AFF2</accession>
<dbReference type="InterPro" id="IPR050394">
    <property type="entry name" value="Homeobox_NK-like"/>
</dbReference>
<keyword evidence="2" id="KW-0217">Developmental protein</keyword>
<keyword evidence="10" id="KW-1185">Reference proteome</keyword>
<keyword evidence="5 6" id="KW-0539">Nucleus</keyword>
<keyword evidence="3 6" id="KW-0238">DNA-binding</keyword>
<dbReference type="GO" id="GO:0030154">
    <property type="term" value="P:cell differentiation"/>
    <property type="evidence" value="ECO:0007669"/>
    <property type="project" value="TreeGrafter"/>
</dbReference>
<dbReference type="Gene3D" id="1.10.10.60">
    <property type="entry name" value="Homeodomain-like"/>
    <property type="match status" value="1"/>
</dbReference>
<reference evidence="11" key="1">
    <citation type="submission" date="2016-11" db="UniProtKB">
        <authorList>
            <consortium name="WormBaseParasite"/>
        </authorList>
    </citation>
    <scope>IDENTIFICATION</scope>
</reference>
<evidence type="ECO:0000256" key="2">
    <source>
        <dbReference type="ARBA" id="ARBA00022473"/>
    </source>
</evidence>
<dbReference type="InterPro" id="IPR000047">
    <property type="entry name" value="HTH_motif"/>
</dbReference>
<dbReference type="PROSITE" id="PS50071">
    <property type="entry name" value="HOMEOBOX_2"/>
    <property type="match status" value="1"/>
</dbReference>
<dbReference type="InterPro" id="IPR009057">
    <property type="entry name" value="Homeodomain-like_sf"/>
</dbReference>
<evidence type="ECO:0000313" key="11">
    <source>
        <dbReference type="WBParaSite" id="L893_g5066.t1"/>
    </source>
</evidence>
<dbReference type="CDD" id="cd00086">
    <property type="entry name" value="homeodomain"/>
    <property type="match status" value="1"/>
</dbReference>
<dbReference type="WBParaSite" id="L893_g5066.t1">
    <property type="protein sequence ID" value="L893_g5066.t1"/>
    <property type="gene ID" value="L893_g5066"/>
</dbReference>
<feature type="DNA-binding region" description="Homeobox" evidence="6">
    <location>
        <begin position="236"/>
        <end position="295"/>
    </location>
</feature>
<evidence type="ECO:0000256" key="8">
    <source>
        <dbReference type="SAM" id="MobiDB-lite"/>
    </source>
</evidence>
<evidence type="ECO:0000256" key="3">
    <source>
        <dbReference type="ARBA" id="ARBA00023125"/>
    </source>
</evidence>
<dbReference type="SUPFAM" id="SSF46689">
    <property type="entry name" value="Homeodomain-like"/>
    <property type="match status" value="1"/>
</dbReference>
<dbReference type="Pfam" id="PF00046">
    <property type="entry name" value="Homeodomain"/>
    <property type="match status" value="1"/>
</dbReference>
<evidence type="ECO:0000313" key="10">
    <source>
        <dbReference type="Proteomes" id="UP000095287"/>
    </source>
</evidence>
<name>A0A1I8AFF2_9BILA</name>
<dbReference type="SMART" id="SM00389">
    <property type="entry name" value="HOX"/>
    <property type="match status" value="1"/>
</dbReference>
<evidence type="ECO:0000256" key="5">
    <source>
        <dbReference type="ARBA" id="ARBA00023242"/>
    </source>
</evidence>
<protein>
    <submittedName>
        <fullName evidence="11">Homeobox domain-containing protein</fullName>
    </submittedName>
</protein>
<dbReference type="PRINTS" id="PR00031">
    <property type="entry name" value="HTHREPRESSR"/>
</dbReference>
<dbReference type="GO" id="GO:0005634">
    <property type="term" value="C:nucleus"/>
    <property type="evidence" value="ECO:0007669"/>
    <property type="project" value="UniProtKB-SubCell"/>
</dbReference>
<organism evidence="10 11">
    <name type="scientific">Steinernema glaseri</name>
    <dbReference type="NCBI Taxonomy" id="37863"/>
    <lineage>
        <taxon>Eukaryota</taxon>
        <taxon>Metazoa</taxon>
        <taxon>Ecdysozoa</taxon>
        <taxon>Nematoda</taxon>
        <taxon>Chromadorea</taxon>
        <taxon>Rhabditida</taxon>
        <taxon>Tylenchina</taxon>
        <taxon>Panagrolaimomorpha</taxon>
        <taxon>Strongyloidoidea</taxon>
        <taxon>Steinernematidae</taxon>
        <taxon>Steinernema</taxon>
    </lineage>
</organism>
<dbReference type="PROSITE" id="PS00027">
    <property type="entry name" value="HOMEOBOX_1"/>
    <property type="match status" value="1"/>
</dbReference>
<dbReference type="PANTHER" id="PTHR24340:SF41">
    <property type="entry name" value="MUSCLE-SPECIFIC HOMEOBOX PROTEIN TINMAN-RELATED"/>
    <property type="match status" value="1"/>
</dbReference>
<dbReference type="AlphaFoldDB" id="A0A1I8AFF2"/>
<dbReference type="PANTHER" id="PTHR24340">
    <property type="entry name" value="HOMEOBOX PROTEIN NKX"/>
    <property type="match status" value="1"/>
</dbReference>